<name>A0AA88A4V1_FICCA</name>
<reference evidence="1" key="1">
    <citation type="submission" date="2023-07" db="EMBL/GenBank/DDBJ databases">
        <title>draft genome sequence of fig (Ficus carica).</title>
        <authorList>
            <person name="Takahashi T."/>
            <person name="Nishimura K."/>
        </authorList>
    </citation>
    <scope>NUCLEOTIDE SEQUENCE</scope>
</reference>
<protein>
    <submittedName>
        <fullName evidence="1">Uncharacterized protein</fullName>
    </submittedName>
</protein>
<organism evidence="1 2">
    <name type="scientific">Ficus carica</name>
    <name type="common">Common fig</name>
    <dbReference type="NCBI Taxonomy" id="3494"/>
    <lineage>
        <taxon>Eukaryota</taxon>
        <taxon>Viridiplantae</taxon>
        <taxon>Streptophyta</taxon>
        <taxon>Embryophyta</taxon>
        <taxon>Tracheophyta</taxon>
        <taxon>Spermatophyta</taxon>
        <taxon>Magnoliopsida</taxon>
        <taxon>eudicotyledons</taxon>
        <taxon>Gunneridae</taxon>
        <taxon>Pentapetalae</taxon>
        <taxon>rosids</taxon>
        <taxon>fabids</taxon>
        <taxon>Rosales</taxon>
        <taxon>Moraceae</taxon>
        <taxon>Ficeae</taxon>
        <taxon>Ficus</taxon>
    </lineage>
</organism>
<sequence>MVGYGKNSSHGPTPCCRELPTCRFCGFVTLTTEAMIAHIDIHLAQLDASRARPNQLYIPNNQPPNLLNHIPTRPSNDLNFSNPSFRSSFPPPPPRPFFPGPVVVQRPVAMRPGNNSVSLTLGDGSTPINIISRPPNILPSQVFAPTRINNQGNLVAQVQQSAAVDTRGDDISRLLECPNPKVEGFVDLEEEEEEENGSDKLDLTLKL</sequence>
<gene>
    <name evidence="1" type="ORF">TIFTF001_014174</name>
</gene>
<accession>A0AA88A4V1</accession>
<evidence type="ECO:0000313" key="1">
    <source>
        <dbReference type="EMBL" id="GMN44985.1"/>
    </source>
</evidence>
<evidence type="ECO:0000313" key="2">
    <source>
        <dbReference type="Proteomes" id="UP001187192"/>
    </source>
</evidence>
<dbReference type="AlphaFoldDB" id="A0AA88A4V1"/>
<comment type="caution">
    <text evidence="1">The sequence shown here is derived from an EMBL/GenBank/DDBJ whole genome shotgun (WGS) entry which is preliminary data.</text>
</comment>
<proteinExistence type="predicted"/>
<keyword evidence="2" id="KW-1185">Reference proteome</keyword>
<dbReference type="EMBL" id="BTGU01000019">
    <property type="protein sequence ID" value="GMN44985.1"/>
    <property type="molecule type" value="Genomic_DNA"/>
</dbReference>
<dbReference type="Proteomes" id="UP001187192">
    <property type="component" value="Unassembled WGS sequence"/>
</dbReference>